<comment type="function">
    <text evidence="5">Converts proline to delta-1-pyrroline-5-carboxylate.</text>
</comment>
<dbReference type="InterPro" id="IPR002872">
    <property type="entry name" value="Proline_DH_dom"/>
</dbReference>
<keyword evidence="5" id="KW-0274">FAD</keyword>
<comment type="similarity">
    <text evidence="1 5">Belongs to the proline oxidase family.</text>
</comment>
<proteinExistence type="inferred from homology"/>
<feature type="compositionally biased region" description="Basic and acidic residues" evidence="6">
    <location>
        <begin position="485"/>
        <end position="495"/>
    </location>
</feature>
<dbReference type="EMBL" id="QJNS01000004">
    <property type="protein sequence ID" value="RYO95163.1"/>
    <property type="molecule type" value="Genomic_DNA"/>
</dbReference>
<organism evidence="8 9">
    <name type="scientific">Monosporascus cannonballus</name>
    <dbReference type="NCBI Taxonomy" id="155416"/>
    <lineage>
        <taxon>Eukaryota</taxon>
        <taxon>Fungi</taxon>
        <taxon>Dikarya</taxon>
        <taxon>Ascomycota</taxon>
        <taxon>Pezizomycotina</taxon>
        <taxon>Sordariomycetes</taxon>
        <taxon>Xylariomycetidae</taxon>
        <taxon>Xylariales</taxon>
        <taxon>Xylariales incertae sedis</taxon>
        <taxon>Monosporascus</taxon>
    </lineage>
</organism>
<feature type="region of interest" description="Disordered" evidence="6">
    <location>
        <begin position="476"/>
        <end position="497"/>
    </location>
</feature>
<comment type="catalytic activity">
    <reaction evidence="5">
        <text>L-proline + a quinone = (S)-1-pyrroline-5-carboxylate + a quinol + H(+)</text>
        <dbReference type="Rhea" id="RHEA:23784"/>
        <dbReference type="ChEBI" id="CHEBI:15378"/>
        <dbReference type="ChEBI" id="CHEBI:17388"/>
        <dbReference type="ChEBI" id="CHEBI:24646"/>
        <dbReference type="ChEBI" id="CHEBI:60039"/>
        <dbReference type="ChEBI" id="CHEBI:132124"/>
        <dbReference type="EC" id="1.5.5.2"/>
    </reaction>
</comment>
<dbReference type="InterPro" id="IPR029041">
    <property type="entry name" value="FAD-linked_oxidoreductase-like"/>
</dbReference>
<dbReference type="Pfam" id="PF01619">
    <property type="entry name" value="Pro_dh"/>
    <property type="match status" value="1"/>
</dbReference>
<evidence type="ECO:0000313" key="8">
    <source>
        <dbReference type="EMBL" id="RYO95163.1"/>
    </source>
</evidence>
<sequence length="559" mass="60553">MLQVPSPGRTLFLPLCFNAVRSQSGGIVLVAARNVTDFGTAASRPRRRRTIHSSTTQNRPAADSHYIVAASQTSAVVPTSAPVTAATPREPSQAVALKRSSLSVLPLPTILRTLFSSAISSSPILLPPSLKIMSIMAHSDSAVLNPDCNPLLRYFLKKTFYSQFCAGEDAAEVRRTVSALKNIGFDGVLMGYAREVVLTEAQQRALSACDEGEVAEECFRNEIEPWKAGNLETLGIAQPGDFVSVKFTGAGRQALWALKNRLPPPPRLAAAIDEICALACEKDVPLLIDAEQTAVQAGIDDWTMLYMKKYNTRPGHALIYGTYQAYLKSTPTTLAAHLETAAREGFTLGVKLVRGAYIGSDPRHIIHDTKEDTDAAYDGVSSSLIRRRWGPVLRPSSANTSTANQQQQQQQQQPEFPLVSILLGTHNLESVRKAHAIRAGDESADTELAIAQLMGMADDVSCDLLAANRALRAEAGVQKQGTTTEDAKKGEDGGKSKAPVATRAYKYVVWGSTKECMAYLLRRAQENKDAISRTKAARDAMWEELKRRVKGAFGFGPAA</sequence>
<keyword evidence="9" id="KW-1185">Reference proteome</keyword>
<dbReference type="Proteomes" id="UP000294003">
    <property type="component" value="Unassembled WGS sequence"/>
</dbReference>
<gene>
    <name evidence="8" type="ORF">DL762_000195</name>
</gene>
<evidence type="ECO:0000256" key="2">
    <source>
        <dbReference type="ARBA" id="ARBA00012695"/>
    </source>
</evidence>
<evidence type="ECO:0000313" key="9">
    <source>
        <dbReference type="Proteomes" id="UP000294003"/>
    </source>
</evidence>
<accession>A0ABY0HNL6</accession>
<comment type="caution">
    <text evidence="8">The sequence shown here is derived from an EMBL/GenBank/DDBJ whole genome shotgun (WGS) entry which is preliminary data.</text>
</comment>
<evidence type="ECO:0000259" key="7">
    <source>
        <dbReference type="Pfam" id="PF01619"/>
    </source>
</evidence>
<protein>
    <recommendedName>
        <fullName evidence="2 5">Proline dehydrogenase</fullName>
        <ecNumber evidence="2 5">1.5.5.2</ecNumber>
    </recommendedName>
</protein>
<dbReference type="PANTHER" id="PTHR13914:SF30">
    <property type="entry name" value="PROLINE DEHYDROGENASE"/>
    <property type="match status" value="1"/>
</dbReference>
<dbReference type="SUPFAM" id="SSF51730">
    <property type="entry name" value="FAD-linked oxidoreductase"/>
    <property type="match status" value="1"/>
</dbReference>
<evidence type="ECO:0000256" key="1">
    <source>
        <dbReference type="ARBA" id="ARBA00005869"/>
    </source>
</evidence>
<dbReference type="PANTHER" id="PTHR13914">
    <property type="entry name" value="PROLINE OXIDASE"/>
    <property type="match status" value="1"/>
</dbReference>
<dbReference type="InterPro" id="IPR015659">
    <property type="entry name" value="Proline_oxidase"/>
</dbReference>
<feature type="region of interest" description="Disordered" evidence="6">
    <location>
        <begin position="41"/>
        <end position="61"/>
    </location>
</feature>
<dbReference type="EC" id="1.5.5.2" evidence="2 5"/>
<keyword evidence="4 5" id="KW-0642">Proline metabolism</keyword>
<evidence type="ECO:0000256" key="6">
    <source>
        <dbReference type="SAM" id="MobiDB-lite"/>
    </source>
</evidence>
<keyword evidence="3 5" id="KW-0560">Oxidoreductase</keyword>
<feature type="region of interest" description="Disordered" evidence="6">
    <location>
        <begin position="394"/>
        <end position="414"/>
    </location>
</feature>
<name>A0ABY0HNL6_9PEZI</name>
<reference evidence="8 9" key="1">
    <citation type="submission" date="2018-06" db="EMBL/GenBank/DDBJ databases">
        <title>Complete Genomes of Monosporascus.</title>
        <authorList>
            <person name="Robinson A.J."/>
            <person name="Natvig D.O."/>
        </authorList>
    </citation>
    <scope>NUCLEOTIDE SEQUENCE [LARGE SCALE GENOMIC DNA]</scope>
    <source>
        <strain evidence="8 9">CBS 609.92</strain>
    </source>
</reference>
<feature type="domain" description="Proline dehydrogenase" evidence="7">
    <location>
        <begin position="174"/>
        <end position="535"/>
    </location>
</feature>
<comment type="cofactor">
    <cofactor evidence="5">
        <name>FAD</name>
        <dbReference type="ChEBI" id="CHEBI:57692"/>
    </cofactor>
</comment>
<evidence type="ECO:0000256" key="4">
    <source>
        <dbReference type="ARBA" id="ARBA00023062"/>
    </source>
</evidence>
<dbReference type="Gene3D" id="3.20.20.220">
    <property type="match status" value="1"/>
</dbReference>
<evidence type="ECO:0000256" key="3">
    <source>
        <dbReference type="ARBA" id="ARBA00023002"/>
    </source>
</evidence>
<evidence type="ECO:0000256" key="5">
    <source>
        <dbReference type="RuleBase" id="RU364054"/>
    </source>
</evidence>
<keyword evidence="5" id="KW-0285">Flavoprotein</keyword>